<dbReference type="GO" id="GO:0006665">
    <property type="term" value="P:sphingolipid metabolic process"/>
    <property type="evidence" value="ECO:0007669"/>
    <property type="project" value="UniProtKB-UniRule"/>
</dbReference>
<keyword evidence="10" id="KW-0746">Sphingolipid metabolism</keyword>
<dbReference type="GO" id="GO:0016125">
    <property type="term" value="P:sterol metabolic process"/>
    <property type="evidence" value="ECO:0007669"/>
    <property type="project" value="UniProtKB-UniRule"/>
</dbReference>
<organism evidence="12 13">
    <name type="scientific">Geotrichum candidum</name>
    <name type="common">Oospora lactis</name>
    <name type="synonym">Dipodascus geotrichum</name>
    <dbReference type="NCBI Taxonomy" id="1173061"/>
    <lineage>
        <taxon>Eukaryota</taxon>
        <taxon>Fungi</taxon>
        <taxon>Dikarya</taxon>
        <taxon>Ascomycota</taxon>
        <taxon>Saccharomycotina</taxon>
        <taxon>Dipodascomycetes</taxon>
        <taxon>Dipodascales</taxon>
        <taxon>Dipodascaceae</taxon>
        <taxon>Geotrichum</taxon>
    </lineage>
</organism>
<keyword evidence="6 10" id="KW-1133">Transmembrane helix</keyword>
<dbReference type="GO" id="GO:0097036">
    <property type="term" value="P:regulation of plasma membrane sterol distribution"/>
    <property type="evidence" value="ECO:0007669"/>
    <property type="project" value="UniProtKB-UniRule"/>
</dbReference>
<evidence type="ECO:0000256" key="1">
    <source>
        <dbReference type="ARBA" id="ARBA00004477"/>
    </source>
</evidence>
<feature type="transmembrane region" description="Helical" evidence="10">
    <location>
        <begin position="105"/>
        <end position="122"/>
    </location>
</feature>
<feature type="transmembrane region" description="Helical" evidence="10">
    <location>
        <begin position="276"/>
        <end position="299"/>
    </location>
</feature>
<dbReference type="InterPro" id="IPR007290">
    <property type="entry name" value="Arv1"/>
</dbReference>
<protein>
    <recommendedName>
        <fullName evidence="10">Protein ARV</fullName>
    </recommendedName>
</protein>
<keyword evidence="4 10" id="KW-0812">Transmembrane</keyword>
<evidence type="ECO:0000256" key="6">
    <source>
        <dbReference type="ARBA" id="ARBA00022989"/>
    </source>
</evidence>
<evidence type="ECO:0000256" key="10">
    <source>
        <dbReference type="RuleBase" id="RU368065"/>
    </source>
</evidence>
<dbReference type="OrthoDB" id="2192830at2759"/>
<dbReference type="AlphaFoldDB" id="A0A0J9XDD5"/>
<dbReference type="Proteomes" id="UP000242525">
    <property type="component" value="Unassembled WGS sequence"/>
</dbReference>
<proteinExistence type="inferred from homology"/>
<reference evidence="12" key="1">
    <citation type="submission" date="2014-03" db="EMBL/GenBank/DDBJ databases">
        <authorList>
            <person name="Casaregola S."/>
        </authorList>
    </citation>
    <scope>NUCLEOTIDE SEQUENCE [LARGE SCALE GENOMIC DNA]</scope>
    <source>
        <strain evidence="12">CLIB 918</strain>
    </source>
</reference>
<gene>
    <name evidence="12" type="ORF">BN980_GECA11s02716g</name>
</gene>
<dbReference type="GO" id="GO:0032366">
    <property type="term" value="P:intracellular sterol transport"/>
    <property type="evidence" value="ECO:0007669"/>
    <property type="project" value="UniProtKB-UniRule"/>
</dbReference>
<dbReference type="Pfam" id="PF04161">
    <property type="entry name" value="Arv1"/>
    <property type="match status" value="1"/>
</dbReference>
<evidence type="ECO:0000256" key="11">
    <source>
        <dbReference type="SAM" id="MobiDB-lite"/>
    </source>
</evidence>
<dbReference type="GO" id="GO:0005789">
    <property type="term" value="C:endoplasmic reticulum membrane"/>
    <property type="evidence" value="ECO:0007669"/>
    <property type="project" value="UniProtKB-SubCell"/>
</dbReference>
<dbReference type="STRING" id="1173061.A0A0J9XDD5"/>
<feature type="compositionally biased region" description="Low complexity" evidence="11">
    <location>
        <begin position="223"/>
        <end position="233"/>
    </location>
</feature>
<dbReference type="GO" id="GO:0032541">
    <property type="term" value="C:cortical endoplasmic reticulum"/>
    <property type="evidence" value="ECO:0007669"/>
    <property type="project" value="TreeGrafter"/>
</dbReference>
<evidence type="ECO:0000256" key="8">
    <source>
        <dbReference type="ARBA" id="ARBA00023098"/>
    </source>
</evidence>
<accession>A0A0J9XDD5</accession>
<keyword evidence="9 10" id="KW-0472">Membrane</keyword>
<comment type="function">
    <text evidence="10">Mediator of sterol homeostasis involved in sterol uptake, trafficking and distribution into membranes.</text>
</comment>
<dbReference type="GO" id="GO:0000139">
    <property type="term" value="C:Golgi membrane"/>
    <property type="evidence" value="ECO:0007669"/>
    <property type="project" value="UniProtKB-SubCell"/>
</dbReference>
<feature type="compositionally biased region" description="Low complexity" evidence="11">
    <location>
        <begin position="78"/>
        <end position="92"/>
    </location>
</feature>
<dbReference type="EMBL" id="CCBN010000011">
    <property type="protein sequence ID" value="CDO55536.1"/>
    <property type="molecule type" value="Genomic_DNA"/>
</dbReference>
<evidence type="ECO:0000256" key="9">
    <source>
        <dbReference type="ARBA" id="ARBA00023136"/>
    </source>
</evidence>
<sequence>MICIECMSPVQTLYTSYSLSNIRLTACPQCNKFADKYIEYDNVLIFIDLLLLRPQVYRHMVYNTLAASEDPSSKNSDPDITTTSDSSSSSSSNPARPVFALHRKTVRFFILITLFDVYLTWAKAERETMHEATAAETVAAAAAAAAPTAAAFFFKRLPVLGQYINFMLFCLVDTLLFYFLIYCLAVLANRVLPSMGPAAPVAPAPAAVPAGSDAASRSSPLTPASELSSLPSDPSSPSPPIASAPAAAPAPQALTPKPVAAAPLITALIISSSAKLFPILMVIWSYDVPVAATILAWAVSFNTVEALRIVLNRGYAEALAITAVAETVRFGVIRPALMAALQHFWQFIGF</sequence>
<keyword evidence="8 10" id="KW-0443">Lipid metabolism</keyword>
<evidence type="ECO:0000256" key="2">
    <source>
        <dbReference type="ARBA" id="ARBA00009187"/>
    </source>
</evidence>
<evidence type="ECO:0000313" key="12">
    <source>
        <dbReference type="EMBL" id="CDO55536.1"/>
    </source>
</evidence>
<evidence type="ECO:0000256" key="3">
    <source>
        <dbReference type="ARBA" id="ARBA00022448"/>
    </source>
</evidence>
<keyword evidence="7 10" id="KW-0445">Lipid transport</keyword>
<feature type="region of interest" description="Disordered" evidence="11">
    <location>
        <begin position="213"/>
        <end position="249"/>
    </location>
</feature>
<keyword evidence="10" id="KW-0333">Golgi apparatus</keyword>
<comment type="similarity">
    <text evidence="2 10">Belongs to the ARV1 family.</text>
</comment>
<comment type="caution">
    <text evidence="12">The sequence shown here is derived from an EMBL/GenBank/DDBJ whole genome shotgun (WGS) entry which is preliminary data.</text>
</comment>
<evidence type="ECO:0000256" key="5">
    <source>
        <dbReference type="ARBA" id="ARBA00022824"/>
    </source>
</evidence>
<evidence type="ECO:0000313" key="13">
    <source>
        <dbReference type="Proteomes" id="UP000242525"/>
    </source>
</evidence>
<comment type="function">
    <text evidence="10">Regulates also the sphingolipid metabolism.</text>
</comment>
<name>A0A0J9XDD5_GEOCN</name>
<keyword evidence="3 10" id="KW-0813">Transport</keyword>
<keyword evidence="13" id="KW-1185">Reference proteome</keyword>
<evidence type="ECO:0000256" key="7">
    <source>
        <dbReference type="ARBA" id="ARBA00023055"/>
    </source>
</evidence>
<feature type="region of interest" description="Disordered" evidence="11">
    <location>
        <begin position="68"/>
        <end position="95"/>
    </location>
</feature>
<feature type="transmembrane region" description="Helical" evidence="10">
    <location>
        <begin position="166"/>
        <end position="188"/>
    </location>
</feature>
<keyword evidence="5 10" id="KW-0256">Endoplasmic reticulum</keyword>
<comment type="subcellular location">
    <subcellularLocation>
        <location evidence="1 10">Endoplasmic reticulum membrane</location>
        <topology evidence="1 10">Multi-pass membrane protein</topology>
    </subcellularLocation>
    <subcellularLocation>
        <location evidence="10">Golgi apparatus membrane</location>
        <topology evidence="10">Multi-pass membrane protein</topology>
    </subcellularLocation>
</comment>
<dbReference type="PANTHER" id="PTHR14467:SF0">
    <property type="entry name" value="PROTEIN ARV1"/>
    <property type="match status" value="1"/>
</dbReference>
<feature type="transmembrane region" description="Helical" evidence="10">
    <location>
        <begin position="134"/>
        <end position="154"/>
    </location>
</feature>
<dbReference type="PANTHER" id="PTHR14467">
    <property type="entry name" value="ARV1"/>
    <property type="match status" value="1"/>
</dbReference>
<evidence type="ECO:0000256" key="4">
    <source>
        <dbReference type="ARBA" id="ARBA00022692"/>
    </source>
</evidence>